<gene>
    <name evidence="2" type="ORF">NEOLI_003526</name>
</gene>
<keyword evidence="3" id="KW-1185">Reference proteome</keyword>
<organism evidence="2 3">
    <name type="scientific">Neolecta irregularis (strain DAH-3)</name>
    <dbReference type="NCBI Taxonomy" id="1198029"/>
    <lineage>
        <taxon>Eukaryota</taxon>
        <taxon>Fungi</taxon>
        <taxon>Dikarya</taxon>
        <taxon>Ascomycota</taxon>
        <taxon>Taphrinomycotina</taxon>
        <taxon>Neolectales</taxon>
        <taxon>Neolectaceae</taxon>
        <taxon>Neolecta</taxon>
    </lineage>
</organism>
<dbReference type="InterPro" id="IPR027267">
    <property type="entry name" value="AH/BAR_dom_sf"/>
</dbReference>
<reference evidence="2 3" key="1">
    <citation type="submission" date="2016-04" db="EMBL/GenBank/DDBJ databases">
        <title>Evolutionary innovation and constraint leading to complex multicellularity in the Ascomycota.</title>
        <authorList>
            <person name="Cisse O."/>
            <person name="Nguyen A."/>
            <person name="Hewitt D.A."/>
            <person name="Jedd G."/>
            <person name="Stajich J.E."/>
        </authorList>
    </citation>
    <scope>NUCLEOTIDE SEQUENCE [LARGE SCALE GENOMIC DNA]</scope>
    <source>
        <strain evidence="2 3">DAH-3</strain>
    </source>
</reference>
<dbReference type="GO" id="GO:0005543">
    <property type="term" value="F:phospholipid binding"/>
    <property type="evidence" value="ECO:0007669"/>
    <property type="project" value="InterPro"/>
</dbReference>
<dbReference type="GO" id="GO:0000329">
    <property type="term" value="C:fungal-type vacuole membrane"/>
    <property type="evidence" value="ECO:0007669"/>
    <property type="project" value="InterPro"/>
</dbReference>
<dbReference type="PANTHER" id="PTHR38407">
    <property type="entry name" value="PROTEIN IVY1"/>
    <property type="match status" value="1"/>
</dbReference>
<dbReference type="OrthoDB" id="5594612at2759"/>
<proteinExistence type="predicted"/>
<dbReference type="AlphaFoldDB" id="A0A1U7LJX7"/>
<dbReference type="SUPFAM" id="SSF103657">
    <property type="entry name" value="BAR/IMD domain-like"/>
    <property type="match status" value="1"/>
</dbReference>
<dbReference type="GO" id="GO:0042144">
    <property type="term" value="P:vacuole fusion, non-autophagic"/>
    <property type="evidence" value="ECO:0007669"/>
    <property type="project" value="InterPro"/>
</dbReference>
<protein>
    <submittedName>
        <fullName evidence="2">Protein IVY1</fullName>
    </submittedName>
</protein>
<dbReference type="Proteomes" id="UP000186594">
    <property type="component" value="Unassembled WGS sequence"/>
</dbReference>
<feature type="region of interest" description="Disordered" evidence="1">
    <location>
        <begin position="297"/>
        <end position="341"/>
    </location>
</feature>
<dbReference type="PANTHER" id="PTHR38407:SF1">
    <property type="entry name" value="PROTEIN IVY1"/>
    <property type="match status" value="1"/>
</dbReference>
<sequence>MNTSAYHDYLPTLPNSPVFSVISTNQIDSIYSTPPVPRPPATIISKSDLSTSIQSYEALLRSTKVFRNALATLSAAASGLAHSLEACARCKGSGDSADGLLKASGIHFLISNHHQILSETIYRDIELPLIDGLDYYRVVIQERDDKFKKDMETKNLTLRLKEMEYLKFAKKKHRNLAIFRRELMDLTHQVDDLERLKSDYLYGALNLAETTWSRVLDRNSILVRAEVEIYEGIARKGWSGGGMDDLMTRGHNPFEVPDVTPERNSEEILGILPSNSMLSACPDDRYMSFVQVINRRDRESEEGSIFSEAPKTRSTEPSPQVERSMSEGAEVSDLHDDGEEYFGDTTVVPAEVPSSDQIISPPDMPSNGGPIQDGGTDTDTEAKKFKDLKDTVIAFPK</sequence>
<accession>A0A1U7LJX7</accession>
<dbReference type="STRING" id="1198029.A0A1U7LJX7"/>
<evidence type="ECO:0000313" key="2">
    <source>
        <dbReference type="EMBL" id="OLL22960.1"/>
    </source>
</evidence>
<evidence type="ECO:0000313" key="3">
    <source>
        <dbReference type="Proteomes" id="UP000186594"/>
    </source>
</evidence>
<feature type="region of interest" description="Disordered" evidence="1">
    <location>
        <begin position="353"/>
        <end position="379"/>
    </location>
</feature>
<evidence type="ECO:0000256" key="1">
    <source>
        <dbReference type="SAM" id="MobiDB-lite"/>
    </source>
</evidence>
<dbReference type="InterPro" id="IPR037470">
    <property type="entry name" value="IVY1"/>
</dbReference>
<name>A0A1U7LJX7_NEOID</name>
<comment type="caution">
    <text evidence="2">The sequence shown here is derived from an EMBL/GenBank/DDBJ whole genome shotgun (WGS) entry which is preliminary data.</text>
</comment>
<dbReference type="EMBL" id="LXFE01002511">
    <property type="protein sequence ID" value="OLL22960.1"/>
    <property type="molecule type" value="Genomic_DNA"/>
</dbReference>
<dbReference type="Gene3D" id="1.20.1270.60">
    <property type="entry name" value="Arfaptin homology (AH) domain/BAR domain"/>
    <property type="match status" value="1"/>
</dbReference>